<dbReference type="Proteomes" id="UP000287651">
    <property type="component" value="Unassembled WGS sequence"/>
</dbReference>
<sequence length="137" mass="15358">MLAWVDDGSWVAVKDMAWAAADRRRALKMKGWDAAEAEEVEGEGSGYERVGHRRRQMRLKERVVIVVGEGCGYNYWSRGEGRGGSSRGNRKQRWVSAAVEDGWQRATAGEEEGGSGQASQSRVKQRRQWGSNVNGEW</sequence>
<dbReference type="AlphaFoldDB" id="A0A427A2F3"/>
<protein>
    <submittedName>
        <fullName evidence="2">Uncharacterized protein</fullName>
    </submittedName>
</protein>
<organism evidence="2 3">
    <name type="scientific">Ensete ventricosum</name>
    <name type="common">Abyssinian banana</name>
    <name type="synonym">Musa ensete</name>
    <dbReference type="NCBI Taxonomy" id="4639"/>
    <lineage>
        <taxon>Eukaryota</taxon>
        <taxon>Viridiplantae</taxon>
        <taxon>Streptophyta</taxon>
        <taxon>Embryophyta</taxon>
        <taxon>Tracheophyta</taxon>
        <taxon>Spermatophyta</taxon>
        <taxon>Magnoliopsida</taxon>
        <taxon>Liliopsida</taxon>
        <taxon>Zingiberales</taxon>
        <taxon>Musaceae</taxon>
        <taxon>Ensete</taxon>
    </lineage>
</organism>
<comment type="caution">
    <text evidence="2">The sequence shown here is derived from an EMBL/GenBank/DDBJ whole genome shotgun (WGS) entry which is preliminary data.</text>
</comment>
<proteinExistence type="predicted"/>
<name>A0A427A2F3_ENSVE</name>
<evidence type="ECO:0000313" key="2">
    <source>
        <dbReference type="EMBL" id="RRT70439.1"/>
    </source>
</evidence>
<reference evidence="2 3" key="1">
    <citation type="journal article" date="2014" name="Agronomy (Basel)">
        <title>A Draft Genome Sequence for Ensete ventricosum, the Drought-Tolerant Tree Against Hunger.</title>
        <authorList>
            <person name="Harrison J."/>
            <person name="Moore K.A."/>
            <person name="Paszkiewicz K."/>
            <person name="Jones T."/>
            <person name="Grant M."/>
            <person name="Ambacheew D."/>
            <person name="Muzemil S."/>
            <person name="Studholme D.J."/>
        </authorList>
    </citation>
    <scope>NUCLEOTIDE SEQUENCE [LARGE SCALE GENOMIC DNA]</scope>
</reference>
<accession>A0A427A2F3</accession>
<feature type="region of interest" description="Disordered" evidence="1">
    <location>
        <begin position="75"/>
        <end position="137"/>
    </location>
</feature>
<gene>
    <name evidence="2" type="ORF">B296_00018877</name>
</gene>
<feature type="compositionally biased region" description="Polar residues" evidence="1">
    <location>
        <begin position="128"/>
        <end position="137"/>
    </location>
</feature>
<evidence type="ECO:0000313" key="3">
    <source>
        <dbReference type="Proteomes" id="UP000287651"/>
    </source>
</evidence>
<evidence type="ECO:0000256" key="1">
    <source>
        <dbReference type="SAM" id="MobiDB-lite"/>
    </source>
</evidence>
<dbReference type="EMBL" id="AMZH03004015">
    <property type="protein sequence ID" value="RRT70439.1"/>
    <property type="molecule type" value="Genomic_DNA"/>
</dbReference>